<dbReference type="GO" id="GO:0045271">
    <property type="term" value="C:respiratory chain complex I"/>
    <property type="evidence" value="ECO:0000318"/>
    <property type="project" value="GO_Central"/>
</dbReference>
<dbReference type="PANTHER" id="PTHR12219:SF17">
    <property type="entry name" value="WD REPEAT-CONTAINING PROTEIN 93"/>
    <property type="match status" value="1"/>
</dbReference>
<dbReference type="AlphaFoldDB" id="A7RSH1"/>
<evidence type="ECO:0000313" key="2">
    <source>
        <dbReference type="EMBL" id="EDO45562.1"/>
    </source>
</evidence>
<dbReference type="FunFam" id="2.130.10.10:FF:001227">
    <property type="entry name" value="WD repeat domain 93"/>
    <property type="match status" value="1"/>
</dbReference>
<protein>
    <recommendedName>
        <fullName evidence="4">WD repeat-containing protein 93</fullName>
    </recommendedName>
</protein>
<dbReference type="SUPFAM" id="SSF50978">
    <property type="entry name" value="WD40 repeat-like"/>
    <property type="match status" value="1"/>
</dbReference>
<gene>
    <name evidence="2" type="ORF">NEMVEDRAFT_v1g240393</name>
</gene>
<evidence type="ECO:0008006" key="4">
    <source>
        <dbReference type="Google" id="ProtNLM"/>
    </source>
</evidence>
<evidence type="ECO:0000313" key="3">
    <source>
        <dbReference type="Proteomes" id="UP000001593"/>
    </source>
</evidence>
<name>A7RSH1_NEMVE</name>
<accession>A7RSH1</accession>
<dbReference type="OMA" id="YSHETES"/>
<dbReference type="GO" id="GO:0022900">
    <property type="term" value="P:electron transport chain"/>
    <property type="evidence" value="ECO:0007669"/>
    <property type="project" value="InterPro"/>
</dbReference>
<dbReference type="STRING" id="45351.A7RSH1"/>
<organism evidence="2 3">
    <name type="scientific">Nematostella vectensis</name>
    <name type="common">Starlet sea anemone</name>
    <dbReference type="NCBI Taxonomy" id="45351"/>
    <lineage>
        <taxon>Eukaryota</taxon>
        <taxon>Metazoa</taxon>
        <taxon>Cnidaria</taxon>
        <taxon>Anthozoa</taxon>
        <taxon>Hexacorallia</taxon>
        <taxon>Actiniaria</taxon>
        <taxon>Edwardsiidae</taxon>
        <taxon>Nematostella</taxon>
    </lineage>
</organism>
<dbReference type="eggNOG" id="ENOG502QW2J">
    <property type="taxonomic scope" value="Eukaryota"/>
</dbReference>
<dbReference type="HOGENOM" id="CLU_373995_0_0_1"/>
<dbReference type="OrthoDB" id="547231at2759"/>
<feature type="region of interest" description="Disordered" evidence="1">
    <location>
        <begin position="1"/>
        <end position="21"/>
    </location>
</feature>
<dbReference type="InterPro" id="IPR015943">
    <property type="entry name" value="WD40/YVTN_repeat-like_dom_sf"/>
</dbReference>
<reference evidence="2 3" key="1">
    <citation type="journal article" date="2007" name="Science">
        <title>Sea anemone genome reveals ancestral eumetazoan gene repertoire and genomic organization.</title>
        <authorList>
            <person name="Putnam N.H."/>
            <person name="Srivastava M."/>
            <person name="Hellsten U."/>
            <person name="Dirks B."/>
            <person name="Chapman J."/>
            <person name="Salamov A."/>
            <person name="Terry A."/>
            <person name="Shapiro H."/>
            <person name="Lindquist E."/>
            <person name="Kapitonov V.V."/>
            <person name="Jurka J."/>
            <person name="Genikhovich G."/>
            <person name="Grigoriev I.V."/>
            <person name="Lucas S.M."/>
            <person name="Steele R.E."/>
            <person name="Finnerty J.R."/>
            <person name="Technau U."/>
            <person name="Martindale M.Q."/>
            <person name="Rokhsar D.S."/>
        </authorList>
    </citation>
    <scope>NUCLEOTIDE SEQUENCE [LARGE SCALE GENOMIC DNA]</scope>
    <source>
        <strain evidence="3">CH2 X CH6</strain>
    </source>
</reference>
<dbReference type="Pfam" id="PF21030">
    <property type="entry name" value="WDR93"/>
    <property type="match status" value="1"/>
</dbReference>
<dbReference type="InterPro" id="IPR049547">
    <property type="entry name" value="WDR93_beta-prop"/>
</dbReference>
<feature type="region of interest" description="Disordered" evidence="1">
    <location>
        <begin position="226"/>
        <end position="279"/>
    </location>
</feature>
<dbReference type="Proteomes" id="UP000001593">
    <property type="component" value="Unassembled WGS sequence"/>
</dbReference>
<proteinExistence type="predicted"/>
<dbReference type="InterPro" id="IPR036322">
    <property type="entry name" value="WD40_repeat_dom_sf"/>
</dbReference>
<evidence type="ECO:0000256" key="1">
    <source>
        <dbReference type="SAM" id="MobiDB-lite"/>
    </source>
</evidence>
<dbReference type="InterPro" id="IPR006885">
    <property type="entry name" value="NADH_UbQ_FeS_4_mit-like"/>
</dbReference>
<dbReference type="KEGG" id="nve:5517620"/>
<dbReference type="PhylomeDB" id="A7RSH1"/>
<dbReference type="InParanoid" id="A7RSH1"/>
<dbReference type="Gene3D" id="2.130.10.10">
    <property type="entry name" value="YVTN repeat-like/Quinoprotein amine dehydrogenase"/>
    <property type="match status" value="1"/>
</dbReference>
<dbReference type="EMBL" id="DS469534">
    <property type="protein sequence ID" value="EDO45562.1"/>
    <property type="molecule type" value="Genomic_DNA"/>
</dbReference>
<keyword evidence="3" id="KW-1185">Reference proteome</keyword>
<sequence length="705" mass="77563">MPARKQKRTSLSYSEGSDDENIDDGFVTDPEKIFDVLPQPFRLVDKTVNHIFDKAWEIIEDIENNRALRRSKESLPNFDCGKALHNFANPSCMFSVDGGKYLFLAYCDGLVVIEALIGQSVATFEDPGCRKVTHMSACVLQEGFYLLTTRDEDGVAKLYCFIGETIHLARVFNEDGDKNATSVELSPDGGYIAIGWEIPDEESSLEVYKIPRESWLKEAEAAVAAPKSRKPTVVGESAESGGQSVDKPSQEDEDPKEEGNPAASPPGSRPGSGQGAAVSSFTKPSAVLRIFPPAQVGPCSATNYVAALKAVDADNSVIGTGSNHILLQQYFQHSDMTFKALHEQQLQHLKEENSPQMRKPTTHFLKPGKLIPAGLDSTPNKTNSVAVCWSKETQLSIYSLVKTAKDIEHKPDVVWPSAQPILVSTVSDCLSLLALGLENGTVVVWDVHRGLLLRVCNVSNYSQITMVHFLPSSTIPPFSDDQPSYLSSPVPVANLAIACEDGMFSVLQCGVAYNPPLRPIVDRSAIEKEVITSIKTLNKTPQIIAAIKGSGRMTLYDIQTLSSICHVSLPSPYVIDTESPSCIAADGQVIVLKGSCREEAGDDDGDDEEEKTTSMVFTFPLHSFPSLNKYWRMAKETEPFGVDSTIHTRFNSLIQDRISSQGTRQIRMQERWSRFKDELKTMHSTKTRADKTVWFTAKQTLSTRG</sequence>
<dbReference type="PANTHER" id="PTHR12219">
    <property type="entry name" value="NADH-UBIQUINONE OXIDOREDUCTASE"/>
    <property type="match status" value="1"/>
</dbReference>